<dbReference type="HOGENOM" id="CLU_019056_4_0_1"/>
<dbReference type="Proteomes" id="UP000008672">
    <property type="component" value="Unassembled WGS sequence"/>
</dbReference>
<dbReference type="GO" id="GO:0007165">
    <property type="term" value="P:signal transduction"/>
    <property type="evidence" value="ECO:0007669"/>
    <property type="project" value="TreeGrafter"/>
</dbReference>
<dbReference type="FunFam" id="3.30.870.10:FF:000004">
    <property type="entry name" value="protein FAM83H isoform X2"/>
    <property type="match status" value="1"/>
</dbReference>
<feature type="compositionally biased region" description="Basic and acidic residues" evidence="4">
    <location>
        <begin position="406"/>
        <end position="416"/>
    </location>
</feature>
<feature type="compositionally biased region" description="Low complexity" evidence="4">
    <location>
        <begin position="395"/>
        <end position="405"/>
    </location>
</feature>
<dbReference type="EMBL" id="AFYH01209985">
    <property type="status" value="NOT_ANNOTATED_CDS"/>
    <property type="molecule type" value="Genomic_DNA"/>
</dbReference>
<dbReference type="Gene3D" id="3.30.870.10">
    <property type="entry name" value="Endonuclease Chain A"/>
    <property type="match status" value="1"/>
</dbReference>
<feature type="region of interest" description="Disordered" evidence="4">
    <location>
        <begin position="395"/>
        <end position="459"/>
    </location>
</feature>
<comment type="similarity">
    <text evidence="2">Belongs to the FAM83 family.</text>
</comment>
<evidence type="ECO:0000256" key="4">
    <source>
        <dbReference type="SAM" id="MobiDB-lite"/>
    </source>
</evidence>
<protein>
    <submittedName>
        <fullName evidence="6">Family with sequence similarity 83 member E</fullName>
    </submittedName>
</protein>
<name>H3AJA1_LATCH</name>
<dbReference type="PANTHER" id="PTHR16181">
    <property type="entry name" value="PROTEIN FAM83A-RELATED"/>
    <property type="match status" value="1"/>
</dbReference>
<dbReference type="GeneTree" id="ENSGT00940000161572"/>
<dbReference type="Ensembl" id="ENSLACT00000009797.1">
    <property type="protein sequence ID" value="ENSLACP00000009722.1"/>
    <property type="gene ID" value="ENSLACG00000008573.1"/>
</dbReference>
<evidence type="ECO:0000256" key="2">
    <source>
        <dbReference type="ARBA" id="ARBA00006937"/>
    </source>
</evidence>
<sequence>MANSQILTLDDDFVATKVTEDNPEFYYSEDQRLALEALLTSGPAAFHKYLEMGRVRGFLSQDEVARIEISAERHRPAEAWLEKDAELEDDLSLTYWPNKSDVPIPDLDLGWSEEGLWKGITRAMVYTHPPAENQPHIKEMVRRRIQNAQKVVAIVMDVFTDVDVFSDLVEAAMRRDVSVYLLLGQENISAFLAMVDTLGVNVHFMERLRVRVVSGCTFCSRTMKKVRGKLKEKFVIVDGESVITGTYSFTWMDSRLERNIVTLLTGQVADVFEREFRVLYAESRPLQRPALFRAPDITLDKVPGLLPAAHHSKSVNLNKIAERRSVAPPPVPDSTVRHKLATCRNFEGPGRALGVAENHSSLSDILKNVQKSKMSAAKTVAARTSKSLWDLSRISQASGSSADSSTRGESRSRPAPKDTPAMAIMRYRGTTHAVEEHKPREPTYYSSPFKHPAPFSPLR</sequence>
<comment type="subcellular location">
    <subcellularLocation>
        <location evidence="1">Cytoplasm</location>
    </subcellularLocation>
</comment>
<reference evidence="7" key="1">
    <citation type="submission" date="2011-08" db="EMBL/GenBank/DDBJ databases">
        <title>The draft genome of Latimeria chalumnae.</title>
        <authorList>
            <person name="Di Palma F."/>
            <person name="Alfoldi J."/>
            <person name="Johnson J."/>
            <person name="Berlin A."/>
            <person name="Gnerre S."/>
            <person name="Jaffe D."/>
            <person name="MacCallum I."/>
            <person name="Young S."/>
            <person name="Walker B.J."/>
            <person name="Lander E."/>
            <person name="Lindblad-Toh K."/>
        </authorList>
    </citation>
    <scope>NUCLEOTIDE SEQUENCE [LARGE SCALE GENOMIC DNA]</scope>
    <source>
        <strain evidence="7">Wild caught</strain>
    </source>
</reference>
<evidence type="ECO:0000256" key="1">
    <source>
        <dbReference type="ARBA" id="ARBA00004496"/>
    </source>
</evidence>
<dbReference type="InterPro" id="IPR012461">
    <property type="entry name" value="SACK1"/>
</dbReference>
<evidence type="ECO:0000256" key="3">
    <source>
        <dbReference type="ARBA" id="ARBA00022490"/>
    </source>
</evidence>
<proteinExistence type="inferred from homology"/>
<reference evidence="6" key="3">
    <citation type="submission" date="2025-09" db="UniProtKB">
        <authorList>
            <consortium name="Ensembl"/>
        </authorList>
    </citation>
    <scope>IDENTIFICATION</scope>
</reference>
<dbReference type="Bgee" id="ENSLACG00000008573">
    <property type="expression patterns" value="Expressed in pectoral fin and 1 other cell type or tissue"/>
</dbReference>
<accession>H3AJA1</accession>
<dbReference type="eggNOG" id="ENOG502QWTG">
    <property type="taxonomic scope" value="Eukaryota"/>
</dbReference>
<dbReference type="SUPFAM" id="SSF56024">
    <property type="entry name" value="Phospholipase D/nuclease"/>
    <property type="match status" value="1"/>
</dbReference>
<evidence type="ECO:0000259" key="5">
    <source>
        <dbReference type="Pfam" id="PF07894"/>
    </source>
</evidence>
<keyword evidence="3" id="KW-0963">Cytoplasm</keyword>
<dbReference type="InterPro" id="IPR050944">
    <property type="entry name" value="FAM83"/>
</dbReference>
<dbReference type="STRING" id="7897.ENSLACP00000009722"/>
<evidence type="ECO:0000313" key="7">
    <source>
        <dbReference type="Proteomes" id="UP000008672"/>
    </source>
</evidence>
<dbReference type="PANTHER" id="PTHR16181:SF29">
    <property type="entry name" value="PROTEIN FAM83A-RELATED"/>
    <property type="match status" value="1"/>
</dbReference>
<dbReference type="Pfam" id="PF07894">
    <property type="entry name" value="SACK1"/>
    <property type="match status" value="1"/>
</dbReference>
<dbReference type="InParanoid" id="H3AJA1"/>
<dbReference type="EMBL" id="AFYH01209986">
    <property type="status" value="NOT_ANNOTATED_CDS"/>
    <property type="molecule type" value="Genomic_DNA"/>
</dbReference>
<gene>
    <name evidence="6" type="primary">FAM83E</name>
</gene>
<dbReference type="AlphaFoldDB" id="H3AJA1"/>
<organism evidence="6 7">
    <name type="scientific">Latimeria chalumnae</name>
    <name type="common">Coelacanth</name>
    <dbReference type="NCBI Taxonomy" id="7897"/>
    <lineage>
        <taxon>Eukaryota</taxon>
        <taxon>Metazoa</taxon>
        <taxon>Chordata</taxon>
        <taxon>Craniata</taxon>
        <taxon>Vertebrata</taxon>
        <taxon>Euteleostomi</taxon>
        <taxon>Coelacanthiformes</taxon>
        <taxon>Coelacanthidae</taxon>
        <taxon>Latimeria</taxon>
    </lineage>
</organism>
<dbReference type="GO" id="GO:0019901">
    <property type="term" value="F:protein kinase binding"/>
    <property type="evidence" value="ECO:0007669"/>
    <property type="project" value="TreeGrafter"/>
</dbReference>
<reference evidence="6" key="2">
    <citation type="submission" date="2025-08" db="UniProtKB">
        <authorList>
            <consortium name="Ensembl"/>
        </authorList>
    </citation>
    <scope>IDENTIFICATION</scope>
</reference>
<evidence type="ECO:0000313" key="6">
    <source>
        <dbReference type="Ensembl" id="ENSLACP00000009722.1"/>
    </source>
</evidence>
<dbReference type="FunCoup" id="H3AJA1">
    <property type="interactions" value="7"/>
</dbReference>
<feature type="domain" description="Scaffolding anchor of CK1" evidence="5">
    <location>
        <begin position="17"/>
        <end position="285"/>
    </location>
</feature>
<keyword evidence="7" id="KW-1185">Reference proteome</keyword>
<dbReference type="GO" id="GO:0005737">
    <property type="term" value="C:cytoplasm"/>
    <property type="evidence" value="ECO:0007669"/>
    <property type="project" value="UniProtKB-SubCell"/>
</dbReference>
<dbReference type="EMBL" id="AFYH01209984">
    <property type="status" value="NOT_ANNOTATED_CDS"/>
    <property type="molecule type" value="Genomic_DNA"/>
</dbReference>
<dbReference type="OMA" id="TYWPGRS"/>